<feature type="coiled-coil region" evidence="1">
    <location>
        <begin position="169"/>
        <end position="207"/>
    </location>
</feature>
<accession>A2YGC2</accession>
<name>A2YGC2_ORYSI</name>
<proteinExistence type="predicted"/>
<dbReference type="EMBL" id="CM000131">
    <property type="protein sequence ID" value="EAZ02133.1"/>
    <property type="molecule type" value="Genomic_DNA"/>
</dbReference>
<evidence type="ECO:0000313" key="3">
    <source>
        <dbReference type="EMBL" id="EAZ02133.1"/>
    </source>
</evidence>
<dbReference type="HOGENOM" id="CLU_1079235_0_0_1"/>
<dbReference type="OMA" id="HERGWEV"/>
<dbReference type="AlphaFoldDB" id="A2YGC2"/>
<organism evidence="3 4">
    <name type="scientific">Oryza sativa subsp. indica</name>
    <name type="common">Rice</name>
    <dbReference type="NCBI Taxonomy" id="39946"/>
    <lineage>
        <taxon>Eukaryota</taxon>
        <taxon>Viridiplantae</taxon>
        <taxon>Streptophyta</taxon>
        <taxon>Embryophyta</taxon>
        <taxon>Tracheophyta</taxon>
        <taxon>Spermatophyta</taxon>
        <taxon>Magnoliopsida</taxon>
        <taxon>Liliopsida</taxon>
        <taxon>Poales</taxon>
        <taxon>Poaceae</taxon>
        <taxon>BOP clade</taxon>
        <taxon>Oryzoideae</taxon>
        <taxon>Oryzeae</taxon>
        <taxon>Oryzinae</taxon>
        <taxon>Oryza</taxon>
        <taxon>Oryza sativa</taxon>
    </lineage>
</organism>
<gene>
    <name evidence="3" type="ORF">OsI_24223</name>
</gene>
<protein>
    <submittedName>
        <fullName evidence="3">Uncharacterized protein</fullName>
    </submittedName>
</protein>
<keyword evidence="4" id="KW-1185">Reference proteome</keyword>
<keyword evidence="1" id="KW-0175">Coiled coil</keyword>
<sequence>MEVMDEEVNSGGNAPAGSEGSEGPSPPPDMWVVTIHHHDGGNSGFPMMLRMLFERLNYPVEIEYCGRRRTHPDHPEDWEVAVYIREPDYEYGGTKEAAVHHAIAMRSTFEAGIQDAARRALSVLYHEEAAEVRHTAWAYLPRRQQGTPTGVVPQPPGVNSTLNVQVAFTQMLNVHADDTTRELQEAREELAAERRKNKRLIAELKGEALPPLDEDIEGLMGHSPPR</sequence>
<dbReference type="Gramene" id="BGIOSGA020653-TA">
    <property type="protein sequence ID" value="BGIOSGA020653-PA"/>
    <property type="gene ID" value="BGIOSGA020653"/>
</dbReference>
<reference evidence="3 4" key="1">
    <citation type="journal article" date="2005" name="PLoS Biol.">
        <title>The genomes of Oryza sativa: a history of duplications.</title>
        <authorList>
            <person name="Yu J."/>
            <person name="Wang J."/>
            <person name="Lin W."/>
            <person name="Li S."/>
            <person name="Li H."/>
            <person name="Zhou J."/>
            <person name="Ni P."/>
            <person name="Dong W."/>
            <person name="Hu S."/>
            <person name="Zeng C."/>
            <person name="Zhang J."/>
            <person name="Zhang Y."/>
            <person name="Li R."/>
            <person name="Xu Z."/>
            <person name="Li S."/>
            <person name="Li X."/>
            <person name="Zheng H."/>
            <person name="Cong L."/>
            <person name="Lin L."/>
            <person name="Yin J."/>
            <person name="Geng J."/>
            <person name="Li G."/>
            <person name="Shi J."/>
            <person name="Liu J."/>
            <person name="Lv H."/>
            <person name="Li J."/>
            <person name="Wang J."/>
            <person name="Deng Y."/>
            <person name="Ran L."/>
            <person name="Shi X."/>
            <person name="Wang X."/>
            <person name="Wu Q."/>
            <person name="Li C."/>
            <person name="Ren X."/>
            <person name="Wang J."/>
            <person name="Wang X."/>
            <person name="Li D."/>
            <person name="Liu D."/>
            <person name="Zhang X."/>
            <person name="Ji Z."/>
            <person name="Zhao W."/>
            <person name="Sun Y."/>
            <person name="Zhang Z."/>
            <person name="Bao J."/>
            <person name="Han Y."/>
            <person name="Dong L."/>
            <person name="Ji J."/>
            <person name="Chen P."/>
            <person name="Wu S."/>
            <person name="Liu J."/>
            <person name="Xiao Y."/>
            <person name="Bu D."/>
            <person name="Tan J."/>
            <person name="Yang L."/>
            <person name="Ye C."/>
            <person name="Zhang J."/>
            <person name="Xu J."/>
            <person name="Zhou Y."/>
            <person name="Yu Y."/>
            <person name="Zhang B."/>
            <person name="Zhuang S."/>
            <person name="Wei H."/>
            <person name="Liu B."/>
            <person name="Lei M."/>
            <person name="Yu H."/>
            <person name="Li Y."/>
            <person name="Xu H."/>
            <person name="Wei S."/>
            <person name="He X."/>
            <person name="Fang L."/>
            <person name="Zhang Z."/>
            <person name="Zhang Y."/>
            <person name="Huang X."/>
            <person name="Su Z."/>
            <person name="Tong W."/>
            <person name="Li J."/>
            <person name="Tong Z."/>
            <person name="Li S."/>
            <person name="Ye J."/>
            <person name="Wang L."/>
            <person name="Fang L."/>
            <person name="Lei T."/>
            <person name="Chen C."/>
            <person name="Chen H."/>
            <person name="Xu Z."/>
            <person name="Li H."/>
            <person name="Huang H."/>
            <person name="Zhang F."/>
            <person name="Xu H."/>
            <person name="Li N."/>
            <person name="Zhao C."/>
            <person name="Li S."/>
            <person name="Dong L."/>
            <person name="Huang Y."/>
            <person name="Li L."/>
            <person name="Xi Y."/>
            <person name="Qi Q."/>
            <person name="Li W."/>
            <person name="Zhang B."/>
            <person name="Hu W."/>
            <person name="Zhang Y."/>
            <person name="Tian X."/>
            <person name="Jiao Y."/>
            <person name="Liang X."/>
            <person name="Jin J."/>
            <person name="Gao L."/>
            <person name="Zheng W."/>
            <person name="Hao B."/>
            <person name="Liu S."/>
            <person name="Wang W."/>
            <person name="Yuan L."/>
            <person name="Cao M."/>
            <person name="McDermott J."/>
            <person name="Samudrala R."/>
            <person name="Wang J."/>
            <person name="Wong G.K."/>
            <person name="Yang H."/>
        </authorList>
    </citation>
    <scope>NUCLEOTIDE SEQUENCE [LARGE SCALE GENOMIC DNA]</scope>
    <source>
        <strain evidence="4">cv. 93-11</strain>
    </source>
</reference>
<feature type="region of interest" description="Disordered" evidence="2">
    <location>
        <begin position="1"/>
        <end position="29"/>
    </location>
</feature>
<evidence type="ECO:0000256" key="2">
    <source>
        <dbReference type="SAM" id="MobiDB-lite"/>
    </source>
</evidence>
<dbReference type="Proteomes" id="UP000007015">
    <property type="component" value="Chromosome 6"/>
</dbReference>
<evidence type="ECO:0000256" key="1">
    <source>
        <dbReference type="SAM" id="Coils"/>
    </source>
</evidence>
<evidence type="ECO:0000313" key="4">
    <source>
        <dbReference type="Proteomes" id="UP000007015"/>
    </source>
</evidence>